<name>A0A098EB68_9ZZZZ</name>
<gene>
    <name evidence="1" type="ORF">MSIBF_A3540005</name>
</gene>
<dbReference type="EMBL" id="CCXY01000284">
    <property type="protein sequence ID" value="CEG13258.1"/>
    <property type="molecule type" value="Genomic_DNA"/>
</dbReference>
<dbReference type="AlphaFoldDB" id="A0A098EB68"/>
<evidence type="ECO:0000313" key="1">
    <source>
        <dbReference type="EMBL" id="CEG13258.1"/>
    </source>
</evidence>
<proteinExistence type="predicted"/>
<reference evidence="1" key="1">
    <citation type="submission" date="2014-09" db="EMBL/GenBank/DDBJ databases">
        <authorList>
            <person name="Probst J Alexander"/>
        </authorList>
    </citation>
    <scope>NUCLEOTIDE SEQUENCE</scope>
</reference>
<protein>
    <submittedName>
        <fullName evidence="1">Uncharacterized protein</fullName>
    </submittedName>
</protein>
<sequence>MDTEDIYNQIRNNAFIILNLESLGFNYNIKTFRIGHEFIEKGFKPGEIKFMDKKKEDEKNLLRITLISK</sequence>
<organism evidence="1">
    <name type="scientific">groundwater metagenome</name>
    <dbReference type="NCBI Taxonomy" id="717931"/>
    <lineage>
        <taxon>unclassified sequences</taxon>
        <taxon>metagenomes</taxon>
        <taxon>ecological metagenomes</taxon>
    </lineage>
</organism>
<accession>A0A098EB68</accession>